<proteinExistence type="predicted"/>
<protein>
    <submittedName>
        <fullName evidence="2">Uncharacterized protein</fullName>
    </submittedName>
</protein>
<dbReference type="EMBL" id="DF973449">
    <property type="protein sequence ID" value="GAU31241.1"/>
    <property type="molecule type" value="Genomic_DNA"/>
</dbReference>
<accession>A0A2Z6MHQ1</accession>
<dbReference type="Proteomes" id="UP000242715">
    <property type="component" value="Unassembled WGS sequence"/>
</dbReference>
<sequence>MDVSSVAVLEESSSSEVVNELDSVSENPSSVSAILAALSTTTRSSSKSSSSPSLTGANSFERSQVEQMLSTTRKSHFIGWIHVTNQDDNEC</sequence>
<dbReference type="AlphaFoldDB" id="A0A2Z6MHQ1"/>
<evidence type="ECO:0000313" key="2">
    <source>
        <dbReference type="EMBL" id="GAU31241.1"/>
    </source>
</evidence>
<organism evidence="2 3">
    <name type="scientific">Trifolium subterraneum</name>
    <name type="common">Subterranean clover</name>
    <dbReference type="NCBI Taxonomy" id="3900"/>
    <lineage>
        <taxon>Eukaryota</taxon>
        <taxon>Viridiplantae</taxon>
        <taxon>Streptophyta</taxon>
        <taxon>Embryophyta</taxon>
        <taxon>Tracheophyta</taxon>
        <taxon>Spermatophyta</taxon>
        <taxon>Magnoliopsida</taxon>
        <taxon>eudicotyledons</taxon>
        <taxon>Gunneridae</taxon>
        <taxon>Pentapetalae</taxon>
        <taxon>rosids</taxon>
        <taxon>fabids</taxon>
        <taxon>Fabales</taxon>
        <taxon>Fabaceae</taxon>
        <taxon>Papilionoideae</taxon>
        <taxon>50 kb inversion clade</taxon>
        <taxon>NPAAA clade</taxon>
        <taxon>Hologalegina</taxon>
        <taxon>IRL clade</taxon>
        <taxon>Trifolieae</taxon>
        <taxon>Trifolium</taxon>
    </lineage>
</organism>
<evidence type="ECO:0000313" key="3">
    <source>
        <dbReference type="Proteomes" id="UP000242715"/>
    </source>
</evidence>
<reference evidence="3" key="1">
    <citation type="journal article" date="2017" name="Front. Plant Sci.">
        <title>Climate Clever Clovers: New Paradigm to Reduce the Environmental Footprint of Ruminants by Breeding Low Methanogenic Forages Utilizing Haplotype Variation.</title>
        <authorList>
            <person name="Kaur P."/>
            <person name="Appels R."/>
            <person name="Bayer P.E."/>
            <person name="Keeble-Gagnere G."/>
            <person name="Wang J."/>
            <person name="Hirakawa H."/>
            <person name="Shirasawa K."/>
            <person name="Vercoe P."/>
            <person name="Stefanova K."/>
            <person name="Durmic Z."/>
            <person name="Nichols P."/>
            <person name="Revell C."/>
            <person name="Isobe S.N."/>
            <person name="Edwards D."/>
            <person name="Erskine W."/>
        </authorList>
    </citation>
    <scope>NUCLEOTIDE SEQUENCE [LARGE SCALE GENOMIC DNA]</scope>
    <source>
        <strain evidence="3">cv. Daliak</strain>
    </source>
</reference>
<keyword evidence="3" id="KW-1185">Reference proteome</keyword>
<gene>
    <name evidence="2" type="ORF">TSUD_149270</name>
</gene>
<evidence type="ECO:0000256" key="1">
    <source>
        <dbReference type="SAM" id="MobiDB-lite"/>
    </source>
</evidence>
<name>A0A2Z6MHQ1_TRISU</name>
<feature type="compositionally biased region" description="Low complexity" evidence="1">
    <location>
        <begin position="41"/>
        <end position="57"/>
    </location>
</feature>
<feature type="region of interest" description="Disordered" evidence="1">
    <location>
        <begin position="41"/>
        <end position="66"/>
    </location>
</feature>